<dbReference type="InterPro" id="IPR012910">
    <property type="entry name" value="Plug_dom"/>
</dbReference>
<evidence type="ECO:0000313" key="16">
    <source>
        <dbReference type="Proteomes" id="UP000472320"/>
    </source>
</evidence>
<reference evidence="15 16" key="1">
    <citation type="submission" date="2019-11" db="EMBL/GenBank/DDBJ databases">
        <title>Type strains purchased from KCTC, JCM and DSMZ.</title>
        <authorList>
            <person name="Lu H."/>
        </authorList>
    </citation>
    <scope>NUCLEOTIDE SEQUENCE [LARGE SCALE GENOMIC DNA]</scope>
    <source>
        <strain evidence="15 16">JCM 31587</strain>
    </source>
</reference>
<dbReference type="Gene3D" id="2.170.130.10">
    <property type="entry name" value="TonB-dependent receptor, plug domain"/>
    <property type="match status" value="1"/>
</dbReference>
<accession>A0A6L6QM95</accession>
<evidence type="ECO:0000313" key="15">
    <source>
        <dbReference type="EMBL" id="MTW13502.1"/>
    </source>
</evidence>
<evidence type="ECO:0000256" key="3">
    <source>
        <dbReference type="ARBA" id="ARBA00022448"/>
    </source>
</evidence>
<evidence type="ECO:0000256" key="9">
    <source>
        <dbReference type="ARBA" id="ARBA00023237"/>
    </source>
</evidence>
<dbReference type="InterPro" id="IPR000531">
    <property type="entry name" value="Beta-barrel_TonB"/>
</dbReference>
<evidence type="ECO:0000256" key="6">
    <source>
        <dbReference type="ARBA" id="ARBA00023077"/>
    </source>
</evidence>
<dbReference type="PANTHER" id="PTHR47234:SF2">
    <property type="entry name" value="TONB-DEPENDENT RECEPTOR"/>
    <property type="match status" value="1"/>
</dbReference>
<protein>
    <submittedName>
        <fullName evidence="15">TonB-dependent receptor</fullName>
    </submittedName>
</protein>
<feature type="signal peptide" evidence="12">
    <location>
        <begin position="1"/>
        <end position="28"/>
    </location>
</feature>
<keyword evidence="8 15" id="KW-0675">Receptor</keyword>
<evidence type="ECO:0000256" key="8">
    <source>
        <dbReference type="ARBA" id="ARBA00023170"/>
    </source>
</evidence>
<dbReference type="InterPro" id="IPR037066">
    <property type="entry name" value="Plug_dom_sf"/>
</dbReference>
<gene>
    <name evidence="15" type="ORF">GM658_23100</name>
</gene>
<evidence type="ECO:0000256" key="7">
    <source>
        <dbReference type="ARBA" id="ARBA00023136"/>
    </source>
</evidence>
<evidence type="ECO:0000256" key="1">
    <source>
        <dbReference type="ARBA" id="ARBA00004571"/>
    </source>
</evidence>
<proteinExistence type="inferred from homology"/>
<dbReference type="Pfam" id="PF00593">
    <property type="entry name" value="TonB_dep_Rec_b-barrel"/>
    <property type="match status" value="1"/>
</dbReference>
<dbReference type="AlphaFoldDB" id="A0A6L6QM95"/>
<comment type="subcellular location">
    <subcellularLocation>
        <location evidence="1 10">Cell outer membrane</location>
        <topology evidence="1 10">Multi-pass membrane protein</topology>
    </subcellularLocation>
</comment>
<evidence type="ECO:0000256" key="10">
    <source>
        <dbReference type="PROSITE-ProRule" id="PRU01360"/>
    </source>
</evidence>
<comment type="caution">
    <text evidence="15">The sequence shown here is derived from an EMBL/GenBank/DDBJ whole genome shotgun (WGS) entry which is preliminary data.</text>
</comment>
<keyword evidence="3 10" id="KW-0813">Transport</keyword>
<keyword evidence="16" id="KW-1185">Reference proteome</keyword>
<evidence type="ECO:0000256" key="5">
    <source>
        <dbReference type="ARBA" id="ARBA00022692"/>
    </source>
</evidence>
<dbReference type="RefSeq" id="WP_155456421.1">
    <property type="nucleotide sequence ID" value="NZ_WNKX01000023.1"/>
</dbReference>
<name>A0A6L6QM95_9BURK</name>
<organism evidence="15 16">
    <name type="scientific">Massilia eburnea</name>
    <dbReference type="NCBI Taxonomy" id="1776165"/>
    <lineage>
        <taxon>Bacteria</taxon>
        <taxon>Pseudomonadati</taxon>
        <taxon>Pseudomonadota</taxon>
        <taxon>Betaproteobacteria</taxon>
        <taxon>Burkholderiales</taxon>
        <taxon>Oxalobacteraceae</taxon>
        <taxon>Telluria group</taxon>
        <taxon>Massilia</taxon>
    </lineage>
</organism>
<keyword evidence="4 10" id="KW-1134">Transmembrane beta strand</keyword>
<dbReference type="GO" id="GO:0009279">
    <property type="term" value="C:cell outer membrane"/>
    <property type="evidence" value="ECO:0007669"/>
    <property type="project" value="UniProtKB-SubCell"/>
</dbReference>
<dbReference type="Gene3D" id="2.40.170.20">
    <property type="entry name" value="TonB-dependent receptor, beta-barrel domain"/>
    <property type="match status" value="1"/>
</dbReference>
<keyword evidence="6 11" id="KW-0798">TonB box</keyword>
<keyword evidence="7 10" id="KW-0472">Membrane</keyword>
<dbReference type="PANTHER" id="PTHR47234">
    <property type="match status" value="1"/>
</dbReference>
<feature type="domain" description="TonB-dependent receptor plug" evidence="14">
    <location>
        <begin position="51"/>
        <end position="168"/>
    </location>
</feature>
<dbReference type="InterPro" id="IPR039426">
    <property type="entry name" value="TonB-dep_rcpt-like"/>
</dbReference>
<dbReference type="OrthoDB" id="8530571at2"/>
<sequence length="966" mass="101644">MLKKTILVRSLSVAFGGAAVLAAMPAMAQQQAGENVQRVVVTGSLISRTDTETAAPVQVLTAQDIQRSGKTSVAELLTDLAANGAGTLGTGFSGAFANGATGISLRGLTVGATLVLVDGHRVAPYPLSDDSQRSFVDVSSIPFDAIDHIDVLKSGASATYGSDAIAGVVNIVLKKNMTGGRVNVEGGGTQHGGGQTYRASIGTGYGDLDSDGYNAFITAEFRRQDAIKTEDRDSYDWDNRDWRARGGNNINLGAPVQRLDANGKPVSTVGFLTHASSPFLYNPTGAKVNGSAALNPANYQFLDSNCNFNKYMADDCIVRDTKGFIQPKTQNFNVLAGFTKKLGNDWELGLKASLFRRDSLNNRGMGAVYSPASFGGNTTLVNGVLTPGVNRIASTLFAAGAPVGGGGIVNNLGSPARLYGYIPGVDGTNTLDNSSKTTRFAADIKGTAAGWDINGGVGMTEVKSDINYSGYIDRPALYSALNNGSFNVLGANDPAILNMVSPHFSNELTSKLNYLDLIGSRELMQLGEGPLALAVGTHWHKRKQNSPPADRTLTGQVASTSAFVIGDETNTAVFAELQANPLKSLEAHVSARYDHYSSYGHSFTPAANFKWTPTKQIGFRGGIAKGFRAPNPAEVGNAGSFFTFNAIPDPILCPDGKTTTAGNQINACAIAPPYVQITNKDLAPEKSTSYNLGMILEPVKDLNATLDYYHIEVKNQIVTAAGNLPGFVPNFVRNAPAPTEFSDGNGGTYVATAAVGLPAYAQSPYVNTGSTKTSGIEADIGYKWRMGEMGTLRANLSAAHTISYKQIAADGTVWSMAGTQGPSVVGGATGNPKDRAQFTLGYIRGPLDVSATMNYTSSFSTLDPSVGGTSCDSSAADVGGRLYFQGVTQPANYCRVSSFTTTNLNVVYKLTKDLSLRGAILNVFDRQPPIDVGTYGNASAQTAYNASLHQAGAVGRFFSMGLTYQF</sequence>
<feature type="domain" description="TonB-dependent receptor-like beta-barrel" evidence="13">
    <location>
        <begin position="411"/>
        <end position="923"/>
    </location>
</feature>
<keyword evidence="9 10" id="KW-0998">Cell outer membrane</keyword>
<dbReference type="SUPFAM" id="SSF56935">
    <property type="entry name" value="Porins"/>
    <property type="match status" value="1"/>
</dbReference>
<keyword evidence="12" id="KW-0732">Signal</keyword>
<dbReference type="InterPro" id="IPR036942">
    <property type="entry name" value="Beta-barrel_TonB_sf"/>
</dbReference>
<evidence type="ECO:0000256" key="12">
    <source>
        <dbReference type="SAM" id="SignalP"/>
    </source>
</evidence>
<evidence type="ECO:0000259" key="13">
    <source>
        <dbReference type="Pfam" id="PF00593"/>
    </source>
</evidence>
<dbReference type="EMBL" id="WNKX01000023">
    <property type="protein sequence ID" value="MTW13502.1"/>
    <property type="molecule type" value="Genomic_DNA"/>
</dbReference>
<evidence type="ECO:0000256" key="4">
    <source>
        <dbReference type="ARBA" id="ARBA00022452"/>
    </source>
</evidence>
<evidence type="ECO:0000259" key="14">
    <source>
        <dbReference type="Pfam" id="PF07715"/>
    </source>
</evidence>
<keyword evidence="5 10" id="KW-0812">Transmembrane</keyword>
<evidence type="ECO:0000256" key="2">
    <source>
        <dbReference type="ARBA" id="ARBA00009810"/>
    </source>
</evidence>
<dbReference type="Proteomes" id="UP000472320">
    <property type="component" value="Unassembled WGS sequence"/>
</dbReference>
<evidence type="ECO:0000256" key="11">
    <source>
        <dbReference type="RuleBase" id="RU003357"/>
    </source>
</evidence>
<dbReference type="Pfam" id="PF07715">
    <property type="entry name" value="Plug"/>
    <property type="match status" value="1"/>
</dbReference>
<comment type="similarity">
    <text evidence="2 10 11">Belongs to the TonB-dependent receptor family.</text>
</comment>
<feature type="chain" id="PRO_5027039219" evidence="12">
    <location>
        <begin position="29"/>
        <end position="966"/>
    </location>
</feature>
<dbReference type="PROSITE" id="PS52016">
    <property type="entry name" value="TONB_DEPENDENT_REC_3"/>
    <property type="match status" value="1"/>
</dbReference>